<dbReference type="PANTHER" id="PTHR31024">
    <property type="entry name" value="C-TYPE LECTIN"/>
    <property type="match status" value="1"/>
</dbReference>
<name>A0AAN5CVL4_9BILA</name>
<evidence type="ECO:0000313" key="3">
    <source>
        <dbReference type="Proteomes" id="UP001328107"/>
    </source>
</evidence>
<protein>
    <submittedName>
        <fullName evidence="2">Uncharacterized protein</fullName>
    </submittedName>
</protein>
<keyword evidence="1" id="KW-0812">Transmembrane</keyword>
<gene>
    <name evidence="2" type="ORF">PMAYCL1PPCAC_21219</name>
</gene>
<dbReference type="EMBL" id="BTRK01000005">
    <property type="protein sequence ID" value="GMR51024.1"/>
    <property type="molecule type" value="Genomic_DNA"/>
</dbReference>
<dbReference type="Proteomes" id="UP001328107">
    <property type="component" value="Unassembled WGS sequence"/>
</dbReference>
<keyword evidence="1" id="KW-0472">Membrane</keyword>
<feature type="non-terminal residue" evidence="2">
    <location>
        <position position="1"/>
    </location>
</feature>
<keyword evidence="3" id="KW-1185">Reference proteome</keyword>
<sequence>LFPGEETGSVMSLIPLIYCVFFALLVGGAHGFVFSCNEIKNKLINQNLQEPTRFVCLMTQDGYKNLDSLKSIYAQSDKISVSFADLLNNCAERPSNGPWRIVADLPITLDCEQELSLIFTSSPSIILHEPGTLAFNGEVTIVRPETGIRINNKQCTGSGNVTIFTGAGSGVAEYRFPMTSWTCAEMPDWIVSFESVISVTIDSGVDLTAELSWHDHSSEIIVSHFDRMAVMSSGRSDDVQLLEKYINSVTFKSSAKVPMSVRCDSHFENGNYLTLYTDSIEFYSDSKNITSGEYAWSDTASLFEIDYKTTPVASEDLWNNQDNFVCEFTLGGAALVVSTTQATNIVGKDPYCQCGLTKFGMPEDNWNPSEIWVDIAIILDTSEAMGSVQLINAASLIDSFFGTDDEDVLTTNTTAKFYTRVGLIAMSDKAE</sequence>
<proteinExistence type="predicted"/>
<evidence type="ECO:0000256" key="1">
    <source>
        <dbReference type="SAM" id="Phobius"/>
    </source>
</evidence>
<dbReference type="PANTHER" id="PTHR31024:SF3">
    <property type="entry name" value="C-TYPE LECTIN-RELATED"/>
    <property type="match status" value="1"/>
</dbReference>
<evidence type="ECO:0000313" key="2">
    <source>
        <dbReference type="EMBL" id="GMR51024.1"/>
    </source>
</evidence>
<dbReference type="AlphaFoldDB" id="A0AAN5CVL4"/>
<organism evidence="2 3">
    <name type="scientific">Pristionchus mayeri</name>
    <dbReference type="NCBI Taxonomy" id="1317129"/>
    <lineage>
        <taxon>Eukaryota</taxon>
        <taxon>Metazoa</taxon>
        <taxon>Ecdysozoa</taxon>
        <taxon>Nematoda</taxon>
        <taxon>Chromadorea</taxon>
        <taxon>Rhabditida</taxon>
        <taxon>Rhabditina</taxon>
        <taxon>Diplogasteromorpha</taxon>
        <taxon>Diplogasteroidea</taxon>
        <taxon>Neodiplogasteridae</taxon>
        <taxon>Pristionchus</taxon>
    </lineage>
</organism>
<feature type="non-terminal residue" evidence="2">
    <location>
        <position position="431"/>
    </location>
</feature>
<accession>A0AAN5CVL4</accession>
<feature type="transmembrane region" description="Helical" evidence="1">
    <location>
        <begin position="12"/>
        <end position="34"/>
    </location>
</feature>
<comment type="caution">
    <text evidence="2">The sequence shown here is derived from an EMBL/GenBank/DDBJ whole genome shotgun (WGS) entry which is preliminary data.</text>
</comment>
<reference evidence="3" key="1">
    <citation type="submission" date="2022-10" db="EMBL/GenBank/DDBJ databases">
        <title>Genome assembly of Pristionchus species.</title>
        <authorList>
            <person name="Yoshida K."/>
            <person name="Sommer R.J."/>
        </authorList>
    </citation>
    <scope>NUCLEOTIDE SEQUENCE [LARGE SCALE GENOMIC DNA]</scope>
    <source>
        <strain evidence="3">RS5460</strain>
    </source>
</reference>
<keyword evidence="1" id="KW-1133">Transmembrane helix</keyword>